<dbReference type="AlphaFoldDB" id="A0A6I4TPK6"/>
<organism evidence="6 7">
    <name type="scientific">Croceibacterium xixiisoli</name>
    <dbReference type="NCBI Taxonomy" id="1476466"/>
    <lineage>
        <taxon>Bacteria</taxon>
        <taxon>Pseudomonadati</taxon>
        <taxon>Pseudomonadota</taxon>
        <taxon>Alphaproteobacteria</taxon>
        <taxon>Sphingomonadales</taxon>
        <taxon>Erythrobacteraceae</taxon>
        <taxon>Croceibacterium</taxon>
    </lineage>
</organism>
<dbReference type="GO" id="GO:0003700">
    <property type="term" value="F:DNA-binding transcription factor activity"/>
    <property type="evidence" value="ECO:0007669"/>
    <property type="project" value="InterPro"/>
</dbReference>
<dbReference type="SMART" id="SM00342">
    <property type="entry name" value="HTH_ARAC"/>
    <property type="match status" value="1"/>
</dbReference>
<sequence>MPIQHTDPDMAVFTAGQTRGIAGFAARDILCASDALGWTRLHVSHQRELPFSGWFAESADHLFVLHRQGTALVDLSCGPTRLSGAVGPGAMSVLPGGVKIRLRLHGPLETVHLSLRGGGAPSADNGARPTPTPTPAPALGQANPALFQLTDIAADMMYVGCGDGLAGSVARMLSAELADMPHRHPAARFTARQFHDVYRFIRQHLDQPLRLEDLALVACTSTVHFARRFREATGWSPHQFLIGLRLAVARGLLRGADPIAQIAAQCGFSHQEHMTRLFRQWLGITPAAWRRRIACAG</sequence>
<comment type="caution">
    <text evidence="6">The sequence shown here is derived from an EMBL/GenBank/DDBJ whole genome shotgun (WGS) entry which is preliminary data.</text>
</comment>
<dbReference type="SUPFAM" id="SSF46689">
    <property type="entry name" value="Homeodomain-like"/>
    <property type="match status" value="2"/>
</dbReference>
<evidence type="ECO:0000256" key="4">
    <source>
        <dbReference type="SAM" id="MobiDB-lite"/>
    </source>
</evidence>
<dbReference type="InterPro" id="IPR050204">
    <property type="entry name" value="AraC_XylS_family_regulators"/>
</dbReference>
<keyword evidence="2" id="KW-0238">DNA-binding</keyword>
<dbReference type="GO" id="GO:0043565">
    <property type="term" value="F:sequence-specific DNA binding"/>
    <property type="evidence" value="ECO:0007669"/>
    <property type="project" value="InterPro"/>
</dbReference>
<accession>A0A6I4TPK6</accession>
<name>A0A6I4TPK6_9SPHN</name>
<keyword evidence="3" id="KW-0804">Transcription</keyword>
<proteinExistence type="predicted"/>
<feature type="region of interest" description="Disordered" evidence="4">
    <location>
        <begin position="116"/>
        <end position="139"/>
    </location>
</feature>
<evidence type="ECO:0000256" key="3">
    <source>
        <dbReference type="ARBA" id="ARBA00023163"/>
    </source>
</evidence>
<dbReference type="InterPro" id="IPR018060">
    <property type="entry name" value="HTH_AraC"/>
</dbReference>
<keyword evidence="7" id="KW-1185">Reference proteome</keyword>
<gene>
    <name evidence="6" type="ORF">GRI97_01880</name>
</gene>
<dbReference type="OrthoDB" id="9805730at2"/>
<dbReference type="PROSITE" id="PS01124">
    <property type="entry name" value="HTH_ARAC_FAMILY_2"/>
    <property type="match status" value="1"/>
</dbReference>
<dbReference type="PANTHER" id="PTHR46796:SF6">
    <property type="entry name" value="ARAC SUBFAMILY"/>
    <property type="match status" value="1"/>
</dbReference>
<evidence type="ECO:0000313" key="6">
    <source>
        <dbReference type="EMBL" id="MXO97736.1"/>
    </source>
</evidence>
<dbReference type="Proteomes" id="UP000469430">
    <property type="component" value="Unassembled WGS sequence"/>
</dbReference>
<dbReference type="InterPro" id="IPR009057">
    <property type="entry name" value="Homeodomain-like_sf"/>
</dbReference>
<dbReference type="PANTHER" id="PTHR46796">
    <property type="entry name" value="HTH-TYPE TRANSCRIPTIONAL ACTIVATOR RHAS-RELATED"/>
    <property type="match status" value="1"/>
</dbReference>
<keyword evidence="1" id="KW-0805">Transcription regulation</keyword>
<evidence type="ECO:0000256" key="1">
    <source>
        <dbReference type="ARBA" id="ARBA00023015"/>
    </source>
</evidence>
<evidence type="ECO:0000256" key="2">
    <source>
        <dbReference type="ARBA" id="ARBA00023125"/>
    </source>
</evidence>
<evidence type="ECO:0000313" key="7">
    <source>
        <dbReference type="Proteomes" id="UP000469430"/>
    </source>
</evidence>
<dbReference type="EMBL" id="WTYJ01000001">
    <property type="protein sequence ID" value="MXO97736.1"/>
    <property type="molecule type" value="Genomic_DNA"/>
</dbReference>
<dbReference type="Pfam" id="PF12833">
    <property type="entry name" value="HTH_18"/>
    <property type="match status" value="1"/>
</dbReference>
<dbReference type="Gene3D" id="1.10.10.60">
    <property type="entry name" value="Homeodomain-like"/>
    <property type="match status" value="1"/>
</dbReference>
<reference evidence="6 7" key="1">
    <citation type="submission" date="2019-12" db="EMBL/GenBank/DDBJ databases">
        <title>Genomic-based taxomic classification of the family Erythrobacteraceae.</title>
        <authorList>
            <person name="Xu L."/>
        </authorList>
    </citation>
    <scope>NUCLEOTIDE SEQUENCE [LARGE SCALE GENOMIC DNA]</scope>
    <source>
        <strain evidence="6 7">S36</strain>
    </source>
</reference>
<evidence type="ECO:0000259" key="5">
    <source>
        <dbReference type="PROSITE" id="PS01124"/>
    </source>
</evidence>
<dbReference type="RefSeq" id="WP_161389437.1">
    <property type="nucleotide sequence ID" value="NZ_JBHSCP010000001.1"/>
</dbReference>
<protein>
    <submittedName>
        <fullName evidence="6">AraC family transcriptional regulator</fullName>
    </submittedName>
</protein>
<feature type="domain" description="HTH araC/xylS-type" evidence="5">
    <location>
        <begin position="195"/>
        <end position="292"/>
    </location>
</feature>